<evidence type="ECO:0008006" key="5">
    <source>
        <dbReference type="Google" id="ProtNLM"/>
    </source>
</evidence>
<organism evidence="3 4">
    <name type="scientific">Pseudonocardia xinjiangensis</name>
    <dbReference type="NCBI Taxonomy" id="75289"/>
    <lineage>
        <taxon>Bacteria</taxon>
        <taxon>Bacillati</taxon>
        <taxon>Actinomycetota</taxon>
        <taxon>Actinomycetes</taxon>
        <taxon>Pseudonocardiales</taxon>
        <taxon>Pseudonocardiaceae</taxon>
        <taxon>Pseudonocardia</taxon>
    </lineage>
</organism>
<feature type="transmembrane region" description="Helical" evidence="2">
    <location>
        <begin position="61"/>
        <end position="84"/>
    </location>
</feature>
<gene>
    <name evidence="3" type="ORF">HF577_13600</name>
</gene>
<evidence type="ECO:0000313" key="4">
    <source>
        <dbReference type="Proteomes" id="UP001296706"/>
    </source>
</evidence>
<evidence type="ECO:0000256" key="1">
    <source>
        <dbReference type="SAM" id="MobiDB-lite"/>
    </source>
</evidence>
<keyword evidence="2" id="KW-0472">Membrane</keyword>
<dbReference type="Proteomes" id="UP001296706">
    <property type="component" value="Unassembled WGS sequence"/>
</dbReference>
<evidence type="ECO:0000256" key="2">
    <source>
        <dbReference type="SAM" id="Phobius"/>
    </source>
</evidence>
<keyword evidence="2" id="KW-0812">Transmembrane</keyword>
<evidence type="ECO:0000313" key="3">
    <source>
        <dbReference type="EMBL" id="NMH78114.1"/>
    </source>
</evidence>
<keyword evidence="2" id="KW-1133">Transmembrane helix</keyword>
<feature type="region of interest" description="Disordered" evidence="1">
    <location>
        <begin position="1"/>
        <end position="34"/>
    </location>
</feature>
<proteinExistence type="predicted"/>
<protein>
    <recommendedName>
        <fullName evidence="5">MYXO-CTERM domain-containing protein</fullName>
    </recommendedName>
</protein>
<reference evidence="3 4" key="1">
    <citation type="submission" date="2020-04" db="EMBL/GenBank/DDBJ databases">
        <authorList>
            <person name="Klaysubun C."/>
            <person name="Duangmal K."/>
            <person name="Lipun K."/>
        </authorList>
    </citation>
    <scope>NUCLEOTIDE SEQUENCE [LARGE SCALE GENOMIC DNA]</scope>
    <source>
        <strain evidence="3 4">JCM 11839</strain>
    </source>
</reference>
<dbReference type="RefSeq" id="WP_169396190.1">
    <property type="nucleotide sequence ID" value="NZ_BAAAJH010000029.1"/>
</dbReference>
<keyword evidence="4" id="KW-1185">Reference proteome</keyword>
<accession>A0ABX1RDZ3</accession>
<name>A0ABX1RDZ3_9PSEU</name>
<comment type="caution">
    <text evidence="3">The sequence shown here is derived from an EMBL/GenBank/DDBJ whole genome shotgun (WGS) entry which is preliminary data.</text>
</comment>
<dbReference type="EMBL" id="JAAXKY010000036">
    <property type="protein sequence ID" value="NMH78114.1"/>
    <property type="molecule type" value="Genomic_DNA"/>
</dbReference>
<sequence length="92" mass="10285">MNRFGPFARRSSRDRAPDGRVVPRPYVQGDPAVPGRRRRGRFGFWGPVPYYSTRTRRGSEVSVGGCGCCLPIPLLVTAGAVGLLRTVWRRLR</sequence>